<comment type="caution">
    <text evidence="2">The sequence shown here is derived from an EMBL/GenBank/DDBJ whole genome shotgun (WGS) entry which is preliminary data.</text>
</comment>
<proteinExistence type="predicted"/>
<dbReference type="OrthoDB" id="5030973at2759"/>
<evidence type="ECO:0000256" key="1">
    <source>
        <dbReference type="SAM" id="MobiDB-lite"/>
    </source>
</evidence>
<reference evidence="2" key="1">
    <citation type="submission" date="2021-03" db="EMBL/GenBank/DDBJ databases">
        <title>Comparative genomics and phylogenomic investigation of the class Geoglossomycetes provide insights into ecological specialization and systematics.</title>
        <authorList>
            <person name="Melie T."/>
            <person name="Pirro S."/>
            <person name="Miller A.N."/>
            <person name="Quandt A."/>
        </authorList>
    </citation>
    <scope>NUCLEOTIDE SEQUENCE</scope>
    <source>
        <strain evidence="2">GBOQ0MN5Z8</strain>
    </source>
</reference>
<protein>
    <submittedName>
        <fullName evidence="2">Uncharacterized protein</fullName>
    </submittedName>
</protein>
<organism evidence="2 3">
    <name type="scientific">Glutinoglossum americanum</name>
    <dbReference type="NCBI Taxonomy" id="1670608"/>
    <lineage>
        <taxon>Eukaryota</taxon>
        <taxon>Fungi</taxon>
        <taxon>Dikarya</taxon>
        <taxon>Ascomycota</taxon>
        <taxon>Pezizomycotina</taxon>
        <taxon>Geoglossomycetes</taxon>
        <taxon>Geoglossales</taxon>
        <taxon>Geoglossaceae</taxon>
        <taxon>Glutinoglossum</taxon>
    </lineage>
</organism>
<accession>A0A9P8ICL8</accession>
<dbReference type="Proteomes" id="UP000698800">
    <property type="component" value="Unassembled WGS sequence"/>
</dbReference>
<sequence length="399" mass="42593">MSAEVAATEDTPTPVCGRESGDDDLSFSIPLEVDIDVQRQLFGPFSNQSDSSQSQKPLEYNPDTEPDPTLTERVLTNARFNARLVQVTFATYDGKPACLFVVEVNFLVCLSGVSYRFQDATVEVKFGDGEMPPAADQTPRVVKLAPKLKIYEQTSGTHTEVKGVGTPGGIMSGVMSFGAIPTASYGVRKEAPRSGGRKIQGYPQGGSRVLWAITEDSISKSGIPEICKLAIVARYTENRRFTVSVQVAARAKGGLAVKGNMTPILFNPAAHVNNGLEQHTHLPSDSPGPSGPTIPPDVLPPSSIPVTQPDGPPTDTQRQQRASQDLATEGRQTSLPVHIRLPQQAQPIRSLAGGYLMIEGHIFIPAQAAPLLAGLGYVPASVDQDLAAVNLEELCSRLA</sequence>
<dbReference type="AlphaFoldDB" id="A0A9P8ICL8"/>
<evidence type="ECO:0000313" key="2">
    <source>
        <dbReference type="EMBL" id="KAH0543066.1"/>
    </source>
</evidence>
<feature type="region of interest" description="Disordered" evidence="1">
    <location>
        <begin position="44"/>
        <end position="69"/>
    </location>
</feature>
<feature type="region of interest" description="Disordered" evidence="1">
    <location>
        <begin position="1"/>
        <end position="24"/>
    </location>
</feature>
<keyword evidence="3" id="KW-1185">Reference proteome</keyword>
<feature type="compositionally biased region" description="Polar residues" evidence="1">
    <location>
        <begin position="45"/>
        <end position="56"/>
    </location>
</feature>
<feature type="region of interest" description="Disordered" evidence="1">
    <location>
        <begin position="276"/>
        <end position="334"/>
    </location>
</feature>
<feature type="compositionally biased region" description="Polar residues" evidence="1">
    <location>
        <begin position="314"/>
        <end position="334"/>
    </location>
</feature>
<dbReference type="EMBL" id="JAGHQL010000040">
    <property type="protein sequence ID" value="KAH0543066.1"/>
    <property type="molecule type" value="Genomic_DNA"/>
</dbReference>
<feature type="compositionally biased region" description="Pro residues" evidence="1">
    <location>
        <begin position="289"/>
        <end position="303"/>
    </location>
</feature>
<evidence type="ECO:0000313" key="3">
    <source>
        <dbReference type="Proteomes" id="UP000698800"/>
    </source>
</evidence>
<gene>
    <name evidence="2" type="ORF">FGG08_002579</name>
</gene>
<name>A0A9P8ICL8_9PEZI</name>